<proteinExistence type="inferred from homology"/>
<evidence type="ECO:0000256" key="6">
    <source>
        <dbReference type="ARBA" id="ARBA00023136"/>
    </source>
</evidence>
<keyword evidence="15" id="KW-1185">Reference proteome</keyword>
<evidence type="ECO:0000256" key="5">
    <source>
        <dbReference type="ARBA" id="ARBA00023077"/>
    </source>
</evidence>
<evidence type="ECO:0000256" key="9">
    <source>
        <dbReference type="RuleBase" id="RU003357"/>
    </source>
</evidence>
<dbReference type="InterPro" id="IPR008969">
    <property type="entry name" value="CarboxyPept-like_regulatory"/>
</dbReference>
<dbReference type="InterPro" id="IPR023996">
    <property type="entry name" value="TonB-dep_OMP_SusC/RagA"/>
</dbReference>
<dbReference type="SUPFAM" id="SSF56935">
    <property type="entry name" value="Porins"/>
    <property type="match status" value="1"/>
</dbReference>
<dbReference type="InterPro" id="IPR039426">
    <property type="entry name" value="TonB-dep_rcpt-like"/>
</dbReference>
<evidence type="ECO:0000259" key="13">
    <source>
        <dbReference type="Pfam" id="PF07715"/>
    </source>
</evidence>
<dbReference type="InterPro" id="IPR023997">
    <property type="entry name" value="TonB-dep_OMP_SusC/RagA_CS"/>
</dbReference>
<evidence type="ECO:0000313" key="15">
    <source>
        <dbReference type="Proteomes" id="UP000317557"/>
    </source>
</evidence>
<feature type="chain" id="PRO_5022044472" evidence="11">
    <location>
        <begin position="27"/>
        <end position="1017"/>
    </location>
</feature>
<evidence type="ECO:0000256" key="11">
    <source>
        <dbReference type="SAM" id="SignalP"/>
    </source>
</evidence>
<feature type="signal peptide" evidence="11">
    <location>
        <begin position="1"/>
        <end position="26"/>
    </location>
</feature>
<dbReference type="NCBIfam" id="TIGR04056">
    <property type="entry name" value="OMP_RagA_SusC"/>
    <property type="match status" value="1"/>
</dbReference>
<evidence type="ECO:0000256" key="1">
    <source>
        <dbReference type="ARBA" id="ARBA00004571"/>
    </source>
</evidence>
<evidence type="ECO:0000313" key="14">
    <source>
        <dbReference type="EMBL" id="SMO39793.1"/>
    </source>
</evidence>
<dbReference type="InterPro" id="IPR036942">
    <property type="entry name" value="Beta-barrel_TonB_sf"/>
</dbReference>
<dbReference type="Pfam" id="PF00593">
    <property type="entry name" value="TonB_dep_Rec_b-barrel"/>
    <property type="match status" value="1"/>
</dbReference>
<keyword evidence="7 8" id="KW-0998">Cell outer membrane</keyword>
<evidence type="ECO:0000256" key="3">
    <source>
        <dbReference type="ARBA" id="ARBA00022452"/>
    </source>
</evidence>
<accession>A0A521AY74</accession>
<name>A0A521AY74_9BACT</name>
<keyword evidence="3 8" id="KW-1134">Transmembrane beta strand</keyword>
<reference evidence="14 15" key="1">
    <citation type="submission" date="2017-05" db="EMBL/GenBank/DDBJ databases">
        <authorList>
            <person name="Varghese N."/>
            <person name="Submissions S."/>
        </authorList>
    </citation>
    <scope>NUCLEOTIDE SEQUENCE [LARGE SCALE GENOMIC DNA]</scope>
    <source>
        <strain evidence="14 15">DSM 21985</strain>
    </source>
</reference>
<dbReference type="Pfam" id="PF13715">
    <property type="entry name" value="CarbopepD_reg_2"/>
    <property type="match status" value="1"/>
</dbReference>
<sequence length="1017" mass="112572">MKKATFYATCLTMFSLVLLWQGNVLAQQVTGVVTDESNDETLPGVNIIVKGTMTGTTTDVNGQYELNAPSLNDTLIFSYIGFQTVEVPIDGRQEIDVQLSPVSLMGEDIVVVGYGTQQRRELTGSISSIDGDDMKSYSTSDPADLIQGRVPGVQVNSDGQPGAAPNIRIRGVGTFGNNSPLFVIDGVPVGTSIRDFNPNDITSIEILKDASAAAIYGSRAANGVVLITTQQGTTDTPLQVEYSGYFGIDEVWQRMPVTGREDYQMLVNEGLRNAGMPLVAGNDPNSPLYIDDINTDWQEEGLKTGQRMNHNLTFYGGGENTTYNLSLDYLDSEGTLVGHGPDYERYSTRLNTTAEKGIFKFGQSFYYTYTNEKALNYNTSELTGGRPPMIVDLVSAIPTLGLYDPSVEGGCAGTDQTIHRAIVLNVPCTNQLLEGETNVSRTFASAYGEVDIIDDNQQTLTYKISGSYDRTNVRNVNWVPEFVQGFFFSNAAADLNDGENTYYTGVVENTLTYDREFEGNHDVTLLVGHTYQRGGGIFRNGYAEGFPKPYFKVLDNGNTKTSSGSENANALESYFTRLNYNYDDRYLLTATLRRDGSSRFPEDNRYGNFPSASVGWNLHNEDFFSLPSFINQLKVRASYGQLGNQSIGEYQYIGTINTSIPYNWNGSKVFGATQTQVVNTEIQWETKTTANIGIDARFLKNMFDLTAEYYSSTTSDILVAVPIPNTTGAFDPPTVNAGELRNSGLELALSYNKMQGDFTFDISANFSTLKNEVLALGGNDEPIYGVGTKTEVGGEIGRHFGHKVEGIFQSQEEIDNHAFQNNGTAPGDLKFKDVNEDGVINADDRTYLGSGLPKYTYGLNFTGQYKQFDFTVFASGMGGHKINSRIYRYLMLTSDYLNYHEDMLDRWTPENRDTNIPRRVVNDPNNNGRDSDREGWLQNGTFLRINTVAVGYSLPQSVREMVGVKNTRVYFQVQNLYSFQHYKGYNPDFTAGTFEPGYDNGSYPKPRSFMVGLEIGF</sequence>
<evidence type="ECO:0000259" key="12">
    <source>
        <dbReference type="Pfam" id="PF00593"/>
    </source>
</evidence>
<dbReference type="AlphaFoldDB" id="A0A521AY74"/>
<dbReference type="Proteomes" id="UP000317557">
    <property type="component" value="Unassembled WGS sequence"/>
</dbReference>
<comment type="subcellular location">
    <subcellularLocation>
        <location evidence="1 8">Cell outer membrane</location>
        <topology evidence="1 8">Multi-pass membrane protein</topology>
    </subcellularLocation>
</comment>
<feature type="region of interest" description="Disordered" evidence="10">
    <location>
        <begin position="915"/>
        <end position="934"/>
    </location>
</feature>
<dbReference type="RefSeq" id="WP_142452935.1">
    <property type="nucleotide sequence ID" value="NZ_FXTP01000001.1"/>
</dbReference>
<keyword evidence="11" id="KW-0732">Signal</keyword>
<comment type="similarity">
    <text evidence="8 9">Belongs to the TonB-dependent receptor family.</text>
</comment>
<dbReference type="OrthoDB" id="9768177at2"/>
<dbReference type="SUPFAM" id="SSF49464">
    <property type="entry name" value="Carboxypeptidase regulatory domain-like"/>
    <property type="match status" value="1"/>
</dbReference>
<keyword evidence="6 8" id="KW-0472">Membrane</keyword>
<evidence type="ECO:0000256" key="8">
    <source>
        <dbReference type="PROSITE-ProRule" id="PRU01360"/>
    </source>
</evidence>
<keyword evidence="4 8" id="KW-0812">Transmembrane</keyword>
<organism evidence="14 15">
    <name type="scientific">Gracilimonas mengyeensis</name>
    <dbReference type="NCBI Taxonomy" id="1302730"/>
    <lineage>
        <taxon>Bacteria</taxon>
        <taxon>Pseudomonadati</taxon>
        <taxon>Balneolota</taxon>
        <taxon>Balneolia</taxon>
        <taxon>Balneolales</taxon>
        <taxon>Balneolaceae</taxon>
        <taxon>Gracilimonas</taxon>
    </lineage>
</organism>
<dbReference type="InterPro" id="IPR037066">
    <property type="entry name" value="Plug_dom_sf"/>
</dbReference>
<feature type="domain" description="TonB-dependent receptor plug" evidence="13">
    <location>
        <begin position="119"/>
        <end position="224"/>
    </location>
</feature>
<dbReference type="Gene3D" id="2.60.40.1120">
    <property type="entry name" value="Carboxypeptidase-like, regulatory domain"/>
    <property type="match status" value="1"/>
</dbReference>
<dbReference type="PROSITE" id="PS52016">
    <property type="entry name" value="TONB_DEPENDENT_REC_3"/>
    <property type="match status" value="1"/>
</dbReference>
<evidence type="ECO:0000256" key="7">
    <source>
        <dbReference type="ARBA" id="ARBA00023237"/>
    </source>
</evidence>
<dbReference type="EMBL" id="FXTP01000001">
    <property type="protein sequence ID" value="SMO39793.1"/>
    <property type="molecule type" value="Genomic_DNA"/>
</dbReference>
<evidence type="ECO:0000256" key="4">
    <source>
        <dbReference type="ARBA" id="ARBA00022692"/>
    </source>
</evidence>
<keyword evidence="2 8" id="KW-0813">Transport</keyword>
<keyword evidence="5 9" id="KW-0798">TonB box</keyword>
<dbReference type="Pfam" id="PF07715">
    <property type="entry name" value="Plug"/>
    <property type="match status" value="1"/>
</dbReference>
<dbReference type="InterPro" id="IPR000531">
    <property type="entry name" value="Beta-barrel_TonB"/>
</dbReference>
<dbReference type="Gene3D" id="2.40.170.20">
    <property type="entry name" value="TonB-dependent receptor, beta-barrel domain"/>
    <property type="match status" value="1"/>
</dbReference>
<dbReference type="GO" id="GO:0009279">
    <property type="term" value="C:cell outer membrane"/>
    <property type="evidence" value="ECO:0007669"/>
    <property type="project" value="UniProtKB-SubCell"/>
</dbReference>
<gene>
    <name evidence="14" type="ORF">SAMN06265219_101437</name>
</gene>
<protein>
    <submittedName>
        <fullName evidence="14">TonB-linked outer membrane protein, SusC/RagA family</fullName>
    </submittedName>
</protein>
<dbReference type="Gene3D" id="2.170.130.10">
    <property type="entry name" value="TonB-dependent receptor, plug domain"/>
    <property type="match status" value="1"/>
</dbReference>
<evidence type="ECO:0000256" key="10">
    <source>
        <dbReference type="SAM" id="MobiDB-lite"/>
    </source>
</evidence>
<feature type="domain" description="TonB-dependent receptor-like beta-barrel" evidence="12">
    <location>
        <begin position="455"/>
        <end position="976"/>
    </location>
</feature>
<dbReference type="InterPro" id="IPR012910">
    <property type="entry name" value="Plug_dom"/>
</dbReference>
<dbReference type="NCBIfam" id="TIGR04057">
    <property type="entry name" value="SusC_RagA_signa"/>
    <property type="match status" value="1"/>
</dbReference>
<evidence type="ECO:0000256" key="2">
    <source>
        <dbReference type="ARBA" id="ARBA00022448"/>
    </source>
</evidence>